<accession>A0A1H1RVH3</accession>
<feature type="transmembrane region" description="Helical" evidence="1">
    <location>
        <begin position="31"/>
        <end position="55"/>
    </location>
</feature>
<evidence type="ECO:0008006" key="4">
    <source>
        <dbReference type="Google" id="ProtNLM"/>
    </source>
</evidence>
<dbReference type="AlphaFoldDB" id="A0A1H1RVH3"/>
<keyword evidence="1" id="KW-0812">Transmembrane</keyword>
<evidence type="ECO:0000313" key="2">
    <source>
        <dbReference type="EMBL" id="SDS39665.1"/>
    </source>
</evidence>
<dbReference type="RefSeq" id="WP_093392619.1">
    <property type="nucleotide sequence ID" value="NZ_LT629736.1"/>
</dbReference>
<dbReference type="OrthoDB" id="9156649at2"/>
<sequence>MQYYGLAGLLTLIALAVLVLALRLGGRLGWFIPWLRGNLVLLLLGLAVAVCLAAVDIARFRALSEAGQAATLGLRELAPQRFEAHVQTQDGAHVLILHGDMWELDVQVLRWEGVAELLGLADGYRLNRLSGRFVALEQQEAAAAAQPSDLNETPAWRDVWRWLDQLHEPRLVQADAFVVRFMPLVDGARYALEIGPTGLTPVPVNEKAERHFQSN</sequence>
<keyword evidence="1" id="KW-1133">Transmembrane helix</keyword>
<dbReference type="EMBL" id="LT629736">
    <property type="protein sequence ID" value="SDS39665.1"/>
    <property type="molecule type" value="Genomic_DNA"/>
</dbReference>
<keyword evidence="3" id="KW-1185">Reference proteome</keyword>
<organism evidence="2 3">
    <name type="scientific">Halopseudomonas xinjiangensis</name>
    <dbReference type="NCBI Taxonomy" id="487184"/>
    <lineage>
        <taxon>Bacteria</taxon>
        <taxon>Pseudomonadati</taxon>
        <taxon>Pseudomonadota</taxon>
        <taxon>Gammaproteobacteria</taxon>
        <taxon>Pseudomonadales</taxon>
        <taxon>Pseudomonadaceae</taxon>
        <taxon>Halopseudomonas</taxon>
    </lineage>
</organism>
<proteinExistence type="predicted"/>
<keyword evidence="1" id="KW-0472">Membrane</keyword>
<evidence type="ECO:0000313" key="3">
    <source>
        <dbReference type="Proteomes" id="UP000243207"/>
    </source>
</evidence>
<gene>
    <name evidence="2" type="ORF">SAMN05216421_1448</name>
</gene>
<evidence type="ECO:0000256" key="1">
    <source>
        <dbReference type="SAM" id="Phobius"/>
    </source>
</evidence>
<protein>
    <recommendedName>
        <fullName evidence="4">Cation/multidrug efflux pump</fullName>
    </recommendedName>
</protein>
<name>A0A1H1RVH3_9GAMM</name>
<reference evidence="3" key="1">
    <citation type="submission" date="2016-10" db="EMBL/GenBank/DDBJ databases">
        <authorList>
            <person name="Varghese N."/>
            <person name="Submissions S."/>
        </authorList>
    </citation>
    <scope>NUCLEOTIDE SEQUENCE [LARGE SCALE GENOMIC DNA]</scope>
    <source>
        <strain evidence="3">NRRL B-51270</strain>
    </source>
</reference>
<dbReference type="STRING" id="487184.SAMN05216421_1448"/>
<dbReference type="Proteomes" id="UP000243207">
    <property type="component" value="Chromosome I"/>
</dbReference>